<keyword evidence="5" id="KW-0800">Toxin</keyword>
<dbReference type="EC" id="3.1.-.-" evidence="5"/>
<evidence type="ECO:0000313" key="7">
    <source>
        <dbReference type="EMBL" id="RWX49911.1"/>
    </source>
</evidence>
<feature type="binding site" evidence="5">
    <location>
        <position position="6"/>
    </location>
    <ligand>
        <name>Mg(2+)</name>
        <dbReference type="ChEBI" id="CHEBI:18420"/>
    </ligand>
</feature>
<accession>A0A444JA14</accession>
<dbReference type="Proteomes" id="UP000288892">
    <property type="component" value="Unassembled WGS sequence"/>
</dbReference>
<proteinExistence type="inferred from homology"/>
<evidence type="ECO:0000256" key="1">
    <source>
        <dbReference type="ARBA" id="ARBA00022649"/>
    </source>
</evidence>
<dbReference type="InterPro" id="IPR022907">
    <property type="entry name" value="VapC_family"/>
</dbReference>
<dbReference type="EMBL" id="MTKS01000070">
    <property type="protein sequence ID" value="RWX51866.1"/>
    <property type="molecule type" value="Genomic_DNA"/>
</dbReference>
<dbReference type="HAMAP" id="MF_00265">
    <property type="entry name" value="VapC_Nob1"/>
    <property type="match status" value="1"/>
</dbReference>
<evidence type="ECO:0000313" key="8">
    <source>
        <dbReference type="EMBL" id="RWX51866.1"/>
    </source>
</evidence>
<keyword evidence="10" id="KW-1185">Reference proteome</keyword>
<dbReference type="InterPro" id="IPR029060">
    <property type="entry name" value="PIN-like_dom_sf"/>
</dbReference>
<dbReference type="EMBL" id="MTKR01000190">
    <property type="protein sequence ID" value="RWX49911.1"/>
    <property type="molecule type" value="Genomic_DNA"/>
</dbReference>
<feature type="binding site" evidence="5">
    <location>
        <position position="111"/>
    </location>
    <ligand>
        <name>Mg(2+)</name>
        <dbReference type="ChEBI" id="CHEBI:18420"/>
    </ligand>
</feature>
<name>A0A444JA14_9BACT</name>
<dbReference type="GO" id="GO:0090729">
    <property type="term" value="F:toxin activity"/>
    <property type="evidence" value="ECO:0007669"/>
    <property type="project" value="UniProtKB-KW"/>
</dbReference>
<keyword evidence="3 5" id="KW-0479">Metal-binding</keyword>
<dbReference type="Pfam" id="PF01850">
    <property type="entry name" value="PIN"/>
    <property type="match status" value="1"/>
</dbReference>
<organism evidence="7 9">
    <name type="scientific">Candidatus Electrothrix marina</name>
    <dbReference type="NCBI Taxonomy" id="1859130"/>
    <lineage>
        <taxon>Bacteria</taxon>
        <taxon>Pseudomonadati</taxon>
        <taxon>Thermodesulfobacteriota</taxon>
        <taxon>Desulfobulbia</taxon>
        <taxon>Desulfobulbales</taxon>
        <taxon>Desulfobulbaceae</taxon>
        <taxon>Candidatus Electrothrix</taxon>
    </lineage>
</organism>
<protein>
    <recommendedName>
        <fullName evidence="5">Ribonuclease VapC</fullName>
        <shortName evidence="5">RNase VapC</shortName>
        <ecNumber evidence="5">3.1.-.-</ecNumber>
    </recommendedName>
    <alternativeName>
        <fullName evidence="5">Toxin VapC</fullName>
    </alternativeName>
</protein>
<dbReference type="GO" id="GO:0016787">
    <property type="term" value="F:hydrolase activity"/>
    <property type="evidence" value="ECO:0007669"/>
    <property type="project" value="UniProtKB-KW"/>
</dbReference>
<dbReference type="AlphaFoldDB" id="A0A444JA14"/>
<comment type="cofactor">
    <cofactor evidence="5">
        <name>Mg(2+)</name>
        <dbReference type="ChEBI" id="CHEBI:18420"/>
    </cofactor>
</comment>
<keyword evidence="1 5" id="KW-1277">Toxin-antitoxin system</keyword>
<gene>
    <name evidence="5" type="primary">vapC</name>
    <name evidence="7" type="ORF">VU00_11903</name>
    <name evidence="8" type="ORF">VU01_10703</name>
</gene>
<dbReference type="InterPro" id="IPR002716">
    <property type="entry name" value="PIN_dom"/>
</dbReference>
<dbReference type="GO" id="GO:0000287">
    <property type="term" value="F:magnesium ion binding"/>
    <property type="evidence" value="ECO:0007669"/>
    <property type="project" value="UniProtKB-UniRule"/>
</dbReference>
<keyword evidence="4 5" id="KW-0378">Hydrolase</keyword>
<dbReference type="SUPFAM" id="SSF88723">
    <property type="entry name" value="PIN domain-like"/>
    <property type="match status" value="1"/>
</dbReference>
<evidence type="ECO:0000313" key="10">
    <source>
        <dbReference type="Proteomes" id="UP000288892"/>
    </source>
</evidence>
<dbReference type="GO" id="GO:0004540">
    <property type="term" value="F:RNA nuclease activity"/>
    <property type="evidence" value="ECO:0007669"/>
    <property type="project" value="InterPro"/>
</dbReference>
<dbReference type="Proteomes" id="UP000287615">
    <property type="component" value="Unassembled WGS sequence"/>
</dbReference>
<comment type="function">
    <text evidence="5">Toxic component of a toxin-antitoxin (TA) system. An RNase.</text>
</comment>
<keyword evidence="2 5" id="KW-0540">Nuclease</keyword>
<evidence type="ECO:0000259" key="6">
    <source>
        <dbReference type="Pfam" id="PF01850"/>
    </source>
</evidence>
<comment type="similarity">
    <text evidence="5">Belongs to the PINc/VapC protein family.</text>
</comment>
<dbReference type="Gene3D" id="3.40.50.1010">
    <property type="entry name" value="5'-nuclease"/>
    <property type="match status" value="1"/>
</dbReference>
<comment type="caution">
    <text evidence="7">The sequence shown here is derived from an EMBL/GenBank/DDBJ whole genome shotgun (WGS) entry which is preliminary data.</text>
</comment>
<evidence type="ECO:0000256" key="5">
    <source>
        <dbReference type="HAMAP-Rule" id="MF_00265"/>
    </source>
</evidence>
<evidence type="ECO:0000256" key="3">
    <source>
        <dbReference type="ARBA" id="ARBA00022723"/>
    </source>
</evidence>
<reference evidence="9 10" key="1">
    <citation type="submission" date="2017-01" db="EMBL/GenBank/DDBJ databases">
        <title>The cable genome- insights into the physiology and evolution of filamentous bacteria capable of sulfide oxidation via long distance electron transfer.</title>
        <authorList>
            <person name="Schreiber L."/>
            <person name="Bjerg J.T."/>
            <person name="Boggild A."/>
            <person name="Van De Vossenberg J."/>
            <person name="Meysman F."/>
            <person name="Nielsen L.P."/>
            <person name="Schramm A."/>
            <person name="Kjeldsen K.U."/>
        </authorList>
    </citation>
    <scope>NUCLEOTIDE SEQUENCE [LARGE SCALE GENOMIC DNA]</scope>
    <source>
        <strain evidence="7">A3</strain>
        <strain evidence="8">A5</strain>
    </source>
</reference>
<evidence type="ECO:0000256" key="2">
    <source>
        <dbReference type="ARBA" id="ARBA00022722"/>
    </source>
</evidence>
<evidence type="ECO:0000313" key="9">
    <source>
        <dbReference type="Proteomes" id="UP000287615"/>
    </source>
</evidence>
<feature type="domain" description="PIN" evidence="6">
    <location>
        <begin position="5"/>
        <end position="129"/>
    </location>
</feature>
<evidence type="ECO:0000256" key="4">
    <source>
        <dbReference type="ARBA" id="ARBA00022801"/>
    </source>
</evidence>
<keyword evidence="5" id="KW-0460">Magnesium</keyword>
<sequence length="150" mass="17076">MLFAIDTNLLVYAHNEDSDFHHQAVRFIEQVFNEYDVDGQLNVCLSTQVLTEFINVMTRQTLTRPLSIQDAADVVQEYLDTGVLVLAHKETQMQTFLTLLKTVTTRRKMFDVVLAATLKDHGVAGLYTVNTADFEGFEWLTVINPFKTDS</sequence>